<sequence length="241" mass="26322">MTEFDDKNVNFENVLKVGGGGEGKRVRGEVLKRINKRVVVVVMHMIFQQLVVMALHIQVWVVVRPVVVAKNKPVEEAKNISVVVGVNCNELVEEAKNIPVVVGVNCNELVVHNKLVVEVVMGMVVGDKVFDMVVEVSVLHKVVVMEVVVVLYKVGEMVVVGNGLVVEVSELEEVVGEINRDKQVEEGSEVAVEANEVVVVEVNEKVVEVSYSSMVQVVVGRIQEPVEVVAVVNLVAEVAET</sequence>
<protein>
    <submittedName>
        <fullName evidence="1">Uncharacterized protein</fullName>
    </submittedName>
</protein>
<comment type="caution">
    <text evidence="1">The sequence shown here is derived from an EMBL/GenBank/DDBJ whole genome shotgun (WGS) entry which is preliminary data.</text>
</comment>
<evidence type="ECO:0000313" key="2">
    <source>
        <dbReference type="Proteomes" id="UP001177021"/>
    </source>
</evidence>
<dbReference type="EMBL" id="CASHSV030000013">
    <property type="protein sequence ID" value="CAJ2636876.1"/>
    <property type="molecule type" value="Genomic_DNA"/>
</dbReference>
<reference evidence="1" key="1">
    <citation type="submission" date="2023-10" db="EMBL/GenBank/DDBJ databases">
        <authorList>
            <person name="Rodriguez Cubillos JULIANA M."/>
            <person name="De Vega J."/>
        </authorList>
    </citation>
    <scope>NUCLEOTIDE SEQUENCE</scope>
</reference>
<evidence type="ECO:0000313" key="1">
    <source>
        <dbReference type="EMBL" id="CAJ2636876.1"/>
    </source>
</evidence>
<accession>A0ACB0IWC0</accession>
<dbReference type="Proteomes" id="UP001177021">
    <property type="component" value="Unassembled WGS sequence"/>
</dbReference>
<name>A0ACB0IWC0_TRIPR</name>
<gene>
    <name evidence="1" type="ORF">MILVUS5_LOCUS7315</name>
</gene>
<proteinExistence type="predicted"/>
<organism evidence="1 2">
    <name type="scientific">Trifolium pratense</name>
    <name type="common">Red clover</name>
    <dbReference type="NCBI Taxonomy" id="57577"/>
    <lineage>
        <taxon>Eukaryota</taxon>
        <taxon>Viridiplantae</taxon>
        <taxon>Streptophyta</taxon>
        <taxon>Embryophyta</taxon>
        <taxon>Tracheophyta</taxon>
        <taxon>Spermatophyta</taxon>
        <taxon>Magnoliopsida</taxon>
        <taxon>eudicotyledons</taxon>
        <taxon>Gunneridae</taxon>
        <taxon>Pentapetalae</taxon>
        <taxon>rosids</taxon>
        <taxon>fabids</taxon>
        <taxon>Fabales</taxon>
        <taxon>Fabaceae</taxon>
        <taxon>Papilionoideae</taxon>
        <taxon>50 kb inversion clade</taxon>
        <taxon>NPAAA clade</taxon>
        <taxon>Hologalegina</taxon>
        <taxon>IRL clade</taxon>
        <taxon>Trifolieae</taxon>
        <taxon>Trifolium</taxon>
    </lineage>
</organism>
<keyword evidence="2" id="KW-1185">Reference proteome</keyword>